<sequence length="146" mass="15883">PVKLIITHTSRISFVFFGDLLINCGVDIVKQLLPGHPARYVARIPTRFTPDNPGGFQRTMVMLRSVLSSARRVPLIKFRKGGPFLEAASHTAGGATGPAATTAAPAHARSVSSGEAIEEWQLPARYRRKPIDDVEMEWINRGGPPA</sequence>
<comment type="similarity">
    <text evidence="3">Belongs to the alpha-ketoglutarate dehydrogenase component 4 family.</text>
</comment>
<accession>A0A182N3Y9</accession>
<proteinExistence type="inferred from homology"/>
<feature type="region of interest" description="Disordered" evidence="4">
    <location>
        <begin position="89"/>
        <end position="111"/>
    </location>
</feature>
<dbReference type="VEuPathDB" id="VectorBase:ADIR002353"/>
<comment type="subcellular location">
    <subcellularLocation>
        <location evidence="1">Mitochondrion</location>
    </subcellularLocation>
</comment>
<dbReference type="Pfam" id="PF10937">
    <property type="entry name" value="Kgd4-YMR31"/>
    <property type="match status" value="1"/>
</dbReference>
<organism evidence="5 6">
    <name type="scientific">Anopheles dirus</name>
    <dbReference type="NCBI Taxonomy" id="7168"/>
    <lineage>
        <taxon>Eukaryota</taxon>
        <taxon>Metazoa</taxon>
        <taxon>Ecdysozoa</taxon>
        <taxon>Arthropoda</taxon>
        <taxon>Hexapoda</taxon>
        <taxon>Insecta</taxon>
        <taxon>Pterygota</taxon>
        <taxon>Neoptera</taxon>
        <taxon>Endopterygota</taxon>
        <taxon>Diptera</taxon>
        <taxon>Nematocera</taxon>
        <taxon>Culicoidea</taxon>
        <taxon>Culicidae</taxon>
        <taxon>Anophelinae</taxon>
        <taxon>Anopheles</taxon>
    </lineage>
</organism>
<evidence type="ECO:0000256" key="3">
    <source>
        <dbReference type="ARBA" id="ARBA00043970"/>
    </source>
</evidence>
<evidence type="ECO:0000313" key="5">
    <source>
        <dbReference type="EnsemblMetazoa" id="ADIR002353-PA"/>
    </source>
</evidence>
<evidence type="ECO:0000313" key="6">
    <source>
        <dbReference type="Proteomes" id="UP000075884"/>
    </source>
</evidence>
<evidence type="ECO:0000256" key="2">
    <source>
        <dbReference type="ARBA" id="ARBA00023128"/>
    </source>
</evidence>
<dbReference type="EnsemblMetazoa" id="ADIR002353-RA">
    <property type="protein sequence ID" value="ADIR002353-PA"/>
    <property type="gene ID" value="ADIR002353"/>
</dbReference>
<keyword evidence="2" id="KW-0496">Mitochondrion</keyword>
<name>A0A182N3Y9_9DIPT</name>
<evidence type="ECO:0000256" key="1">
    <source>
        <dbReference type="ARBA" id="ARBA00004173"/>
    </source>
</evidence>
<evidence type="ECO:0000256" key="4">
    <source>
        <dbReference type="SAM" id="MobiDB-lite"/>
    </source>
</evidence>
<dbReference type="Proteomes" id="UP000075884">
    <property type="component" value="Unassembled WGS sequence"/>
</dbReference>
<feature type="compositionally biased region" description="Low complexity" evidence="4">
    <location>
        <begin position="89"/>
        <end position="108"/>
    </location>
</feature>
<keyword evidence="6" id="KW-1185">Reference proteome</keyword>
<reference evidence="5" key="2">
    <citation type="submission" date="2020-05" db="UniProtKB">
        <authorList>
            <consortium name="EnsemblMetazoa"/>
        </authorList>
    </citation>
    <scope>IDENTIFICATION</scope>
    <source>
        <strain evidence="5">WRAIR2</strain>
    </source>
</reference>
<dbReference type="AlphaFoldDB" id="A0A182N3Y9"/>
<reference evidence="6" key="1">
    <citation type="submission" date="2013-03" db="EMBL/GenBank/DDBJ databases">
        <title>The Genome Sequence of Anopheles dirus WRAIR2.</title>
        <authorList>
            <consortium name="The Broad Institute Genomics Platform"/>
            <person name="Neafsey D.E."/>
            <person name="Walton C."/>
            <person name="Walker B."/>
            <person name="Young S.K."/>
            <person name="Zeng Q."/>
            <person name="Gargeya S."/>
            <person name="Fitzgerald M."/>
            <person name="Haas B."/>
            <person name="Abouelleil A."/>
            <person name="Allen A.W."/>
            <person name="Alvarado L."/>
            <person name="Arachchi H.M."/>
            <person name="Berlin A.M."/>
            <person name="Chapman S.B."/>
            <person name="Gainer-Dewar J."/>
            <person name="Goldberg J."/>
            <person name="Griggs A."/>
            <person name="Gujja S."/>
            <person name="Hansen M."/>
            <person name="Howarth C."/>
            <person name="Imamovic A."/>
            <person name="Ireland A."/>
            <person name="Larimer J."/>
            <person name="McCowan C."/>
            <person name="Murphy C."/>
            <person name="Pearson M."/>
            <person name="Poon T.W."/>
            <person name="Priest M."/>
            <person name="Roberts A."/>
            <person name="Saif S."/>
            <person name="Shea T."/>
            <person name="Sisk P."/>
            <person name="Sykes S."/>
            <person name="Wortman J."/>
            <person name="Nusbaum C."/>
            <person name="Birren B."/>
        </authorList>
    </citation>
    <scope>NUCLEOTIDE SEQUENCE [LARGE SCALE GENOMIC DNA]</scope>
    <source>
        <strain evidence="6">WRAIR2</strain>
    </source>
</reference>
<dbReference type="GO" id="GO:0006103">
    <property type="term" value="P:2-oxoglutarate metabolic process"/>
    <property type="evidence" value="ECO:0007669"/>
    <property type="project" value="InterPro"/>
</dbReference>
<protein>
    <submittedName>
        <fullName evidence="5">Uncharacterized protein</fullName>
    </submittedName>
</protein>
<dbReference type="GO" id="GO:0005739">
    <property type="term" value="C:mitochondrion"/>
    <property type="evidence" value="ECO:0007669"/>
    <property type="project" value="UniProtKB-SubCell"/>
</dbReference>
<dbReference type="InterPro" id="IPR020373">
    <property type="entry name" value="Kgd4/YMR-31"/>
</dbReference>